<sequence length="98" mass="11394">MPVSVAFIKRLESVDPQLRSVLIAMLEEIERQREESVTKREFNELRDAVKELAQAQTRTEQRLEELAEAQKKTEARLDSLAQKVEELTEAQKRTEARV</sequence>
<dbReference type="AlphaFoldDB" id="A0A7C0WUA1"/>
<dbReference type="EMBL" id="DQZW01000100">
    <property type="protein sequence ID" value="HDL89675.1"/>
    <property type="molecule type" value="Genomic_DNA"/>
</dbReference>
<reference evidence="2" key="1">
    <citation type="journal article" date="2020" name="mSystems">
        <title>Genome- and Community-Level Interaction Insights into Carbon Utilization and Element Cycling Functions of Hydrothermarchaeota in Hydrothermal Sediment.</title>
        <authorList>
            <person name="Zhou Z."/>
            <person name="Liu Y."/>
            <person name="Xu W."/>
            <person name="Pan J."/>
            <person name="Luo Z.H."/>
            <person name="Li M."/>
        </authorList>
    </citation>
    <scope>NUCLEOTIDE SEQUENCE [LARGE SCALE GENOMIC DNA]</scope>
    <source>
        <strain evidence="2">HyVt-19</strain>
    </source>
</reference>
<feature type="non-terminal residue" evidence="2">
    <location>
        <position position="98"/>
    </location>
</feature>
<proteinExistence type="predicted"/>
<organism evidence="2">
    <name type="scientific">Thermodesulforhabdus norvegica</name>
    <dbReference type="NCBI Taxonomy" id="39841"/>
    <lineage>
        <taxon>Bacteria</taxon>
        <taxon>Pseudomonadati</taxon>
        <taxon>Thermodesulfobacteriota</taxon>
        <taxon>Syntrophobacteria</taxon>
        <taxon>Syntrophobacterales</taxon>
        <taxon>Thermodesulforhabdaceae</taxon>
        <taxon>Thermodesulforhabdus</taxon>
    </lineage>
</organism>
<evidence type="ECO:0000256" key="1">
    <source>
        <dbReference type="SAM" id="Coils"/>
    </source>
</evidence>
<keyword evidence="1" id="KW-0175">Coiled coil</keyword>
<feature type="coiled-coil region" evidence="1">
    <location>
        <begin position="42"/>
        <end position="97"/>
    </location>
</feature>
<protein>
    <submittedName>
        <fullName evidence="2">Uncharacterized protein</fullName>
    </submittedName>
</protein>
<dbReference type="Proteomes" id="UP000886355">
    <property type="component" value="Unassembled WGS sequence"/>
</dbReference>
<evidence type="ECO:0000313" key="2">
    <source>
        <dbReference type="EMBL" id="HDL89675.1"/>
    </source>
</evidence>
<gene>
    <name evidence="2" type="ORF">ENG14_02090</name>
</gene>
<comment type="caution">
    <text evidence="2">The sequence shown here is derived from an EMBL/GenBank/DDBJ whole genome shotgun (WGS) entry which is preliminary data.</text>
</comment>
<accession>A0A7C0WUA1</accession>
<name>A0A7C0WUA1_9BACT</name>